<dbReference type="PANTHER" id="PTHR40457">
    <property type="entry name" value="PHOSPHOLIPASE A1"/>
    <property type="match status" value="1"/>
</dbReference>
<feature type="binding site" description="in dimeric form" evidence="19">
    <location>
        <position position="182"/>
    </location>
    <ligand>
        <name>Ca(2+)</name>
        <dbReference type="ChEBI" id="CHEBI:29108"/>
        <label>1</label>
    </ligand>
</feature>
<evidence type="ECO:0000313" key="22">
    <source>
        <dbReference type="EMBL" id="SHF03168.1"/>
    </source>
</evidence>
<evidence type="ECO:0000256" key="17">
    <source>
        <dbReference type="ARBA" id="ARBA00023237"/>
    </source>
</evidence>
<keyword evidence="16" id="KW-0472">Membrane</keyword>
<keyword evidence="10 19" id="KW-0479">Metal-binding</keyword>
<feature type="binding site" description="in dimeric form" evidence="19">
    <location>
        <position position="263"/>
    </location>
    <ligand>
        <name>Ca(2+)</name>
        <dbReference type="ChEBI" id="CHEBI:29108"/>
        <label>1</label>
    </ligand>
</feature>
<evidence type="ECO:0000256" key="10">
    <source>
        <dbReference type="ARBA" id="ARBA00022723"/>
    </source>
</evidence>
<evidence type="ECO:0000256" key="18">
    <source>
        <dbReference type="PIRSR" id="PIRSR603187-1"/>
    </source>
</evidence>
<feature type="region of interest" description="Disordered" evidence="21">
    <location>
        <begin position="53"/>
        <end position="96"/>
    </location>
</feature>
<evidence type="ECO:0000256" key="19">
    <source>
        <dbReference type="PIRSR" id="PIRSR603187-2"/>
    </source>
</evidence>
<feature type="binding site" description="in dimeric form" evidence="19">
    <location>
        <position position="228"/>
    </location>
    <ligand>
        <name>Ca(2+)</name>
        <dbReference type="ChEBI" id="CHEBI:29108"/>
        <label>1</label>
    </ligand>
</feature>
<evidence type="ECO:0000256" key="14">
    <source>
        <dbReference type="ARBA" id="ARBA00022963"/>
    </source>
</evidence>
<dbReference type="Proteomes" id="UP000184170">
    <property type="component" value="Unassembled WGS sequence"/>
</dbReference>
<reference evidence="23" key="1">
    <citation type="submission" date="2016-11" db="EMBL/GenBank/DDBJ databases">
        <authorList>
            <person name="Varghese N."/>
            <person name="Submissions S."/>
        </authorList>
    </citation>
    <scope>NUCLEOTIDE SEQUENCE [LARGE SCALE GENOMIC DNA]</scope>
    <source>
        <strain evidence="23">CGMCC 1.7063</strain>
    </source>
</reference>
<comment type="catalytic activity">
    <reaction evidence="2 20">
        <text>a 1,2-diacyl-sn-glycero-3-phosphocholine + H2O = a 1-acyl-sn-glycero-3-phosphocholine + a fatty acid + H(+)</text>
        <dbReference type="Rhea" id="RHEA:15801"/>
        <dbReference type="ChEBI" id="CHEBI:15377"/>
        <dbReference type="ChEBI" id="CHEBI:15378"/>
        <dbReference type="ChEBI" id="CHEBI:28868"/>
        <dbReference type="ChEBI" id="CHEBI:57643"/>
        <dbReference type="ChEBI" id="CHEBI:58168"/>
        <dbReference type="EC" id="3.1.1.4"/>
    </reaction>
</comment>
<protein>
    <recommendedName>
        <fullName evidence="7 20">Phospholipase A1</fullName>
        <ecNumber evidence="5 20">3.1.1.32</ecNumber>
        <ecNumber evidence="6 20">3.1.1.4</ecNumber>
    </recommendedName>
    <alternativeName>
        <fullName evidence="20">Phosphatidylcholine 1-acylhydrolase</fullName>
    </alternativeName>
</protein>
<evidence type="ECO:0000256" key="20">
    <source>
        <dbReference type="RuleBase" id="RU366027"/>
    </source>
</evidence>
<dbReference type="EMBL" id="FQVA01000001">
    <property type="protein sequence ID" value="SHF03168.1"/>
    <property type="molecule type" value="Genomic_DNA"/>
</dbReference>
<dbReference type="STRING" id="494016.SAMN04487965_1208"/>
<evidence type="ECO:0000256" key="4">
    <source>
        <dbReference type="ARBA" id="ARBA00011702"/>
    </source>
</evidence>
<dbReference type="GO" id="GO:0008970">
    <property type="term" value="F:phospholipase A1 activity"/>
    <property type="evidence" value="ECO:0007669"/>
    <property type="project" value="UniProtKB-EC"/>
</dbReference>
<dbReference type="GO" id="GO:0016042">
    <property type="term" value="P:lipid catabolic process"/>
    <property type="evidence" value="ECO:0007669"/>
    <property type="project" value="UniProtKB-KW"/>
</dbReference>
<comment type="subunit">
    <text evidence="4 20">Homodimer; dimerization is reversible, and the dimeric form is the active one.</text>
</comment>
<keyword evidence="12 20" id="KW-0378">Hydrolase</keyword>
<keyword evidence="17 20" id="KW-0998">Cell outer membrane</keyword>
<dbReference type="InterPro" id="IPR003187">
    <property type="entry name" value="PLipase_A1"/>
</dbReference>
<keyword evidence="11" id="KW-0732">Signal</keyword>
<evidence type="ECO:0000256" key="6">
    <source>
        <dbReference type="ARBA" id="ARBA00013278"/>
    </source>
</evidence>
<feature type="active site" description="Nucleophile" evidence="18">
    <location>
        <position position="220"/>
    </location>
</feature>
<evidence type="ECO:0000256" key="1">
    <source>
        <dbReference type="ARBA" id="ARBA00000111"/>
    </source>
</evidence>
<dbReference type="Pfam" id="PF02253">
    <property type="entry name" value="PLA1"/>
    <property type="match status" value="1"/>
</dbReference>
<evidence type="ECO:0000256" key="2">
    <source>
        <dbReference type="ARBA" id="ARBA00001604"/>
    </source>
</evidence>
<dbReference type="GO" id="GO:0005509">
    <property type="term" value="F:calcium ion binding"/>
    <property type="evidence" value="ECO:0007669"/>
    <property type="project" value="TreeGrafter"/>
</dbReference>
<keyword evidence="23" id="KW-1185">Reference proteome</keyword>
<keyword evidence="15 20" id="KW-0443">Lipid metabolism</keyword>
<dbReference type="GO" id="GO:0004623">
    <property type="term" value="F:phospholipase A2 activity"/>
    <property type="evidence" value="ECO:0007669"/>
    <property type="project" value="UniProtKB-EC"/>
</dbReference>
<evidence type="ECO:0000256" key="12">
    <source>
        <dbReference type="ARBA" id="ARBA00022801"/>
    </source>
</evidence>
<evidence type="ECO:0000313" key="23">
    <source>
        <dbReference type="Proteomes" id="UP000184170"/>
    </source>
</evidence>
<comment type="subcellular location">
    <subcellularLocation>
        <location evidence="20">Cell outer membrane</location>
        <topology evidence="20">Multi-pass membrane protein</topology>
    </subcellularLocation>
    <text evidence="20">One of the very few enzymes located there.</text>
</comment>
<feature type="compositionally biased region" description="Low complexity" evidence="21">
    <location>
        <begin position="81"/>
        <end position="94"/>
    </location>
</feature>
<dbReference type="PANTHER" id="PTHR40457:SF1">
    <property type="entry name" value="PHOSPHOLIPASE A1"/>
    <property type="match status" value="1"/>
</dbReference>
<keyword evidence="9" id="KW-0812">Transmembrane</keyword>
<feature type="active site" description="Proton acceptor" evidence="18">
    <location>
        <position position="218"/>
    </location>
</feature>
<keyword evidence="8" id="KW-1134">Transmembrane beta strand</keyword>
<dbReference type="EC" id="3.1.1.4" evidence="6 20"/>
<comment type="catalytic activity">
    <reaction evidence="1 20">
        <text>a 1,2-diacyl-sn-glycero-3-phosphocholine + H2O = a 2-acyl-sn-glycero-3-phosphocholine + a fatty acid + H(+)</text>
        <dbReference type="Rhea" id="RHEA:18689"/>
        <dbReference type="ChEBI" id="CHEBI:15377"/>
        <dbReference type="ChEBI" id="CHEBI:15378"/>
        <dbReference type="ChEBI" id="CHEBI:28868"/>
        <dbReference type="ChEBI" id="CHEBI:57643"/>
        <dbReference type="ChEBI" id="CHEBI:57875"/>
        <dbReference type="EC" id="3.1.1.32"/>
    </reaction>
</comment>
<evidence type="ECO:0000256" key="8">
    <source>
        <dbReference type="ARBA" id="ARBA00022452"/>
    </source>
</evidence>
<evidence type="ECO:0000256" key="21">
    <source>
        <dbReference type="SAM" id="MobiDB-lite"/>
    </source>
</evidence>
<organism evidence="22 23">
    <name type="scientific">Microbulbifer donghaiensis</name>
    <dbReference type="NCBI Taxonomy" id="494016"/>
    <lineage>
        <taxon>Bacteria</taxon>
        <taxon>Pseudomonadati</taxon>
        <taxon>Pseudomonadota</taxon>
        <taxon>Gammaproteobacteria</taxon>
        <taxon>Cellvibrionales</taxon>
        <taxon>Microbulbiferaceae</taxon>
        <taxon>Microbulbifer</taxon>
    </lineage>
</organism>
<dbReference type="RefSeq" id="WP_234994899.1">
    <property type="nucleotide sequence ID" value="NZ_FQVA01000001.1"/>
</dbReference>
<comment type="cofactor">
    <cofactor evidence="20">
        <name>Ca(2+)</name>
        <dbReference type="ChEBI" id="CHEBI:29108"/>
    </cofactor>
    <text evidence="20">Binds 1 Ca(2+) ion per monomer. In the dimeric form the Ca(2+) is bound by different amino acids with binding of each Ca(2+) shared with ligands coming from each monomer. The Ca(2+) ion may have a role in catalysis.</text>
</comment>
<evidence type="ECO:0000256" key="15">
    <source>
        <dbReference type="ARBA" id="ARBA00023098"/>
    </source>
</evidence>
<dbReference type="EC" id="3.1.1.32" evidence="5 20"/>
<comment type="similarity">
    <text evidence="3 20">Belongs to the phospholipase A1 family.</text>
</comment>
<evidence type="ECO:0000256" key="13">
    <source>
        <dbReference type="ARBA" id="ARBA00022837"/>
    </source>
</evidence>
<comment type="function">
    <text evidence="20">Hydrolysis of phosphatidylcholine with phospholipase A2 (EC 3.1.1.4) and phospholipase A1 (EC 3.1.1.32) activities.</text>
</comment>
<accession>A0A1M4YC32</accession>
<dbReference type="PRINTS" id="PR01486">
    <property type="entry name" value="PHPHLIPASEA1"/>
</dbReference>
<evidence type="ECO:0000256" key="9">
    <source>
        <dbReference type="ARBA" id="ARBA00022692"/>
    </source>
</evidence>
<dbReference type="InterPro" id="IPR036541">
    <property type="entry name" value="PLipase_A1_sf"/>
</dbReference>
<dbReference type="SUPFAM" id="SSF56931">
    <property type="entry name" value="Outer membrane phospholipase A (OMPLA)"/>
    <property type="match status" value="1"/>
</dbReference>
<proteinExistence type="inferred from homology"/>
<keyword evidence="14 20" id="KW-0442">Lipid degradation</keyword>
<dbReference type="AlphaFoldDB" id="A0A1M4YC32"/>
<name>A0A1M4YC32_9GAMM</name>
<evidence type="ECO:0000256" key="7">
    <source>
        <dbReference type="ARBA" id="ARBA00021726"/>
    </source>
</evidence>
<keyword evidence="13 19" id="KW-0106">Calcium</keyword>
<evidence type="ECO:0000256" key="5">
    <source>
        <dbReference type="ARBA" id="ARBA00013179"/>
    </source>
</evidence>
<evidence type="ECO:0000256" key="11">
    <source>
        <dbReference type="ARBA" id="ARBA00022729"/>
    </source>
</evidence>
<dbReference type="GO" id="GO:0009279">
    <property type="term" value="C:cell outer membrane"/>
    <property type="evidence" value="ECO:0007669"/>
    <property type="project" value="UniProtKB-SubCell"/>
</dbReference>
<evidence type="ECO:0000256" key="3">
    <source>
        <dbReference type="ARBA" id="ARBA00010525"/>
    </source>
</evidence>
<sequence>MITTRQQGSLMWLVSLLCFPVMSFGQESLLKAVALAEQGSRELYSGAKYVTAQQRETPLPEPAPVGIATPEASEQYPAVTRRPSGSSRQSSSLRDNMQAVHDAASNRFSLVSHKASYVLPAAYNNTNEELDVGNAESIDAQSLEMEFQLSVQVPVWRGLLGPSSVISAAYTNRSFWQAYTPSAPFRESIHEPELIFTWLTDWQLFGFDSVATQLAFSHQSNGSDGEMSRGWNRIYTNFIFERESYFLAFKPWYRIPEDKVGDDNPDIEFYMGNFELSGGFRGDRFGTSMILRNNLRSDNRGAVELRWSFPVGQRLRGFVRYFNGYGEGLMHYDRLQESLGIGIEVAEGF</sequence>
<evidence type="ECO:0000256" key="16">
    <source>
        <dbReference type="ARBA" id="ARBA00023136"/>
    </source>
</evidence>
<dbReference type="Gene3D" id="2.40.230.10">
    <property type="entry name" value="Phospholipase A1"/>
    <property type="match status" value="1"/>
</dbReference>
<gene>
    <name evidence="22" type="ORF">SAMN04487965_1208</name>
</gene>